<evidence type="ECO:0000313" key="1">
    <source>
        <dbReference type="EMBL" id="BAW22981.1"/>
    </source>
</evidence>
<dbReference type="RefSeq" id="WP_016486303.1">
    <property type="nucleotide sequence ID" value="NZ_AP015029.1"/>
</dbReference>
<dbReference type="SUPFAM" id="SSF74650">
    <property type="entry name" value="Galactose mutarotase-like"/>
    <property type="match status" value="1"/>
</dbReference>
<dbReference type="GO" id="GO:0005975">
    <property type="term" value="P:carbohydrate metabolic process"/>
    <property type="evidence" value="ECO:0007669"/>
    <property type="project" value="InterPro"/>
</dbReference>
<proteinExistence type="predicted"/>
<protein>
    <recommendedName>
        <fullName evidence="3">Aldose 1-epimerase</fullName>
    </recommendedName>
</protein>
<dbReference type="AlphaFoldDB" id="A0A1L7NC02"/>
<sequence length="304" mass="33061">MNHTVHPLLKLTCGALSAGVLPSLGGALGYLRLGRFELLRPWDGSDSVRRSACYPLVPYSNRIAHGRFSANGQAQQLRGNFGDHPHPLHGLGWQRAWQVDGHSPQSCRLSLRHTACGIDAEDWPWDFVAWQSLVLSEEGLYLHLGLTNLGEQPMPAGLGWHPYFERQGELQLGFSAAQVWQAGPDGLPLKRTALPEAWDFSQPRAAGAVGLDNCFEGWDARASLYWPDAQVGLRLQAGPGLGHLVVFTPPAPADFIAVEPVSHLNNAINFPEPTAHGLVWLAPGASIERELRLLPASGNLENPA</sequence>
<dbReference type="GO" id="GO:0030246">
    <property type="term" value="F:carbohydrate binding"/>
    <property type="evidence" value="ECO:0007669"/>
    <property type="project" value="InterPro"/>
</dbReference>
<dbReference type="Gene3D" id="2.70.98.10">
    <property type="match status" value="1"/>
</dbReference>
<dbReference type="InterPro" id="IPR008183">
    <property type="entry name" value="Aldose_1/G6P_1-epimerase"/>
</dbReference>
<dbReference type="Proteomes" id="UP000218731">
    <property type="component" value="Chromosome 1"/>
</dbReference>
<reference evidence="1 2" key="1">
    <citation type="submission" date="2015-11" db="EMBL/GenBank/DDBJ databases">
        <title>Complete genome sequencing of a biphenyl-degrading bacterium, Pseudomonas putida KF715 (=NBRC110667).</title>
        <authorList>
            <person name="Suenaga H."/>
            <person name="Fujihara N."/>
            <person name="Watanabe T."/>
            <person name="Hirose J."/>
            <person name="Kimura N."/>
            <person name="Yamazoe A."/>
            <person name="Hosoyama A."/>
            <person name="Shimodaira J."/>
            <person name="Furukawa K."/>
        </authorList>
    </citation>
    <scope>NUCLEOTIDE SEQUENCE [LARGE SCALE GENOMIC DNA]</scope>
    <source>
        <strain evidence="1 2">KF715</strain>
    </source>
</reference>
<name>A0A1L7NC02_PSEPU</name>
<dbReference type="CDD" id="cd09021">
    <property type="entry name" value="Aldose_epim_Ec_YphB"/>
    <property type="match status" value="1"/>
</dbReference>
<evidence type="ECO:0000313" key="2">
    <source>
        <dbReference type="Proteomes" id="UP000218731"/>
    </source>
</evidence>
<dbReference type="EMBL" id="AP015029">
    <property type="protein sequence ID" value="BAW22981.1"/>
    <property type="molecule type" value="Genomic_DNA"/>
</dbReference>
<evidence type="ECO:0008006" key="3">
    <source>
        <dbReference type="Google" id="ProtNLM"/>
    </source>
</evidence>
<dbReference type="InterPro" id="IPR011013">
    <property type="entry name" value="Gal_mutarotase_sf_dom"/>
</dbReference>
<organism evidence="1 2">
    <name type="scientific">Pseudomonas putida</name>
    <name type="common">Arthrobacter siderocapsulatus</name>
    <dbReference type="NCBI Taxonomy" id="303"/>
    <lineage>
        <taxon>Bacteria</taxon>
        <taxon>Pseudomonadati</taxon>
        <taxon>Pseudomonadota</taxon>
        <taxon>Gammaproteobacteria</taxon>
        <taxon>Pseudomonadales</taxon>
        <taxon>Pseudomonadaceae</taxon>
        <taxon>Pseudomonas</taxon>
    </lineage>
</organism>
<dbReference type="GO" id="GO:0016853">
    <property type="term" value="F:isomerase activity"/>
    <property type="evidence" value="ECO:0007669"/>
    <property type="project" value="InterPro"/>
</dbReference>
<dbReference type="InterPro" id="IPR014718">
    <property type="entry name" value="GH-type_carb-bd"/>
</dbReference>
<gene>
    <name evidence="1" type="ORF">KF715C_ch24080</name>
</gene>
<accession>A0A1L7NC02</accession>
<dbReference type="Pfam" id="PF01263">
    <property type="entry name" value="Aldose_epim"/>
    <property type="match status" value="1"/>
</dbReference>